<dbReference type="AlphaFoldDB" id="A0A0L9V2F2"/>
<dbReference type="Proteomes" id="UP000743370">
    <property type="component" value="Unassembled WGS sequence"/>
</dbReference>
<dbReference type="EMBL" id="CM003377">
    <property type="protein sequence ID" value="KOM48924.1"/>
    <property type="molecule type" value="Genomic_DNA"/>
</dbReference>
<name>A0A0L9V2F2_PHAAN</name>
<evidence type="ECO:0000313" key="2">
    <source>
        <dbReference type="EMBL" id="KOM48924.1"/>
    </source>
</evidence>
<evidence type="ECO:0008006" key="5">
    <source>
        <dbReference type="Google" id="ProtNLM"/>
    </source>
</evidence>
<gene>
    <name evidence="1" type="ORF">HKW66_Vig0223080</name>
    <name evidence="2" type="ORF">LR48_Vigan07g262800</name>
</gene>
<organism evidence="2 3">
    <name type="scientific">Phaseolus angularis</name>
    <name type="common">Azuki bean</name>
    <name type="synonym">Vigna angularis</name>
    <dbReference type="NCBI Taxonomy" id="3914"/>
    <lineage>
        <taxon>Eukaryota</taxon>
        <taxon>Viridiplantae</taxon>
        <taxon>Streptophyta</taxon>
        <taxon>Embryophyta</taxon>
        <taxon>Tracheophyta</taxon>
        <taxon>Spermatophyta</taxon>
        <taxon>Magnoliopsida</taxon>
        <taxon>eudicotyledons</taxon>
        <taxon>Gunneridae</taxon>
        <taxon>Pentapetalae</taxon>
        <taxon>rosids</taxon>
        <taxon>fabids</taxon>
        <taxon>Fabales</taxon>
        <taxon>Fabaceae</taxon>
        <taxon>Papilionoideae</taxon>
        <taxon>50 kb inversion clade</taxon>
        <taxon>NPAAA clade</taxon>
        <taxon>indigoferoid/millettioid clade</taxon>
        <taxon>Phaseoleae</taxon>
        <taxon>Vigna</taxon>
    </lineage>
</organism>
<dbReference type="Gramene" id="KOM48924">
    <property type="protein sequence ID" value="KOM48924"/>
    <property type="gene ID" value="LR48_Vigan07g262800"/>
</dbReference>
<protein>
    <recommendedName>
        <fullName evidence="5">DUF4378 domain-containing protein</fullName>
    </recommendedName>
</protein>
<dbReference type="Proteomes" id="UP000053144">
    <property type="component" value="Chromosome 7"/>
</dbReference>
<accession>A0A0L9V2F2</accession>
<reference evidence="1 4" key="3">
    <citation type="submission" date="2020-05" db="EMBL/GenBank/DDBJ databases">
        <title>Vigna angularis (adzuki bean) Var. LongXiaoDou No. 4 denovo assembly.</title>
        <authorList>
            <person name="Xiang H."/>
        </authorList>
    </citation>
    <scope>NUCLEOTIDE SEQUENCE [LARGE SCALE GENOMIC DNA]</scope>
    <source>
        <tissue evidence="1">Leaf</tissue>
    </source>
</reference>
<dbReference type="OMA" id="QFMGPLQ"/>
<dbReference type="PANTHER" id="PTHR37613:SF5">
    <property type="entry name" value="DUF4378 DOMAIN-CONTAINING PROTEIN"/>
    <property type="match status" value="1"/>
</dbReference>
<evidence type="ECO:0000313" key="4">
    <source>
        <dbReference type="Proteomes" id="UP000743370"/>
    </source>
</evidence>
<reference evidence="2" key="2">
    <citation type="submission" date="2015-02" db="EMBL/GenBank/DDBJ databases">
        <authorList>
            <person name="Chooi Y.-H."/>
        </authorList>
    </citation>
    <scope>NUCLEOTIDE SEQUENCE</scope>
    <source>
        <tissue evidence="2">Seedling</tissue>
    </source>
</reference>
<sequence length="409" mass="47207">MVYGWIKIVIKNLYPIYLCGSRGSEASYMALLSILILTAKSSTPSFTPQMASPTLKPHKRLAEFLNDEQEPFILELYLSERDYSNRWSSNDGDSTNTSDKPKKKGFFYVLKALYKKLSFPKETESFLTKVHEYDQRNKHEGVLQHTRLDHILQFSSDTRFTMFSSCQDIGEEGTSLFSHKQQHLFYSRTLYNMVPQQRNRRQRQRFIEGGHELLRKIHVPRAPNVIEDIRRMQQRIQSSGDILLPKKIRGKSLLSAAGRWGGLVEETKKKGNCASTRVVLRGTDDVSEKLKSKRVLRRIKKMLFDCVKDIAITLPTEDDRKRGYRQFMGPLQIGKLLRQRTNKWDQQAVAVGGANLTYLLTLDYLNSIVEWKKFEPHVNDISIEITDSILDNILNEIVIEITATSTPNT</sequence>
<proteinExistence type="predicted"/>
<evidence type="ECO:0000313" key="3">
    <source>
        <dbReference type="Proteomes" id="UP000053144"/>
    </source>
</evidence>
<dbReference type="PANTHER" id="PTHR37613">
    <property type="entry name" value="DUF4378 DOMAIN PROTEIN"/>
    <property type="match status" value="1"/>
</dbReference>
<evidence type="ECO:0000313" key="1">
    <source>
        <dbReference type="EMBL" id="KAG2390286.1"/>
    </source>
</evidence>
<reference evidence="3" key="1">
    <citation type="journal article" date="2015" name="Proc. Natl. Acad. Sci. U.S.A.">
        <title>Genome sequencing of adzuki bean (Vigna angularis) provides insight into high starch and low fat accumulation and domestication.</title>
        <authorList>
            <person name="Yang K."/>
            <person name="Tian Z."/>
            <person name="Chen C."/>
            <person name="Luo L."/>
            <person name="Zhao B."/>
            <person name="Wang Z."/>
            <person name="Yu L."/>
            <person name="Li Y."/>
            <person name="Sun Y."/>
            <person name="Li W."/>
            <person name="Chen Y."/>
            <person name="Li Y."/>
            <person name="Zhang Y."/>
            <person name="Ai D."/>
            <person name="Zhao J."/>
            <person name="Shang C."/>
            <person name="Ma Y."/>
            <person name="Wu B."/>
            <person name="Wang M."/>
            <person name="Gao L."/>
            <person name="Sun D."/>
            <person name="Zhang P."/>
            <person name="Guo F."/>
            <person name="Wang W."/>
            <person name="Li Y."/>
            <person name="Wang J."/>
            <person name="Varshney R.K."/>
            <person name="Wang J."/>
            <person name="Ling H.Q."/>
            <person name="Wan P."/>
        </authorList>
    </citation>
    <scope>NUCLEOTIDE SEQUENCE</scope>
    <source>
        <strain evidence="3">cv. Jingnong 6</strain>
    </source>
</reference>
<dbReference type="EMBL" id="JABFOF010000007">
    <property type="protein sequence ID" value="KAG2390286.1"/>
    <property type="molecule type" value="Genomic_DNA"/>
</dbReference>